<dbReference type="EMBL" id="KI630443">
    <property type="protein sequence ID" value="EYU39547.1"/>
    <property type="molecule type" value="Genomic_DNA"/>
</dbReference>
<dbReference type="PhylomeDB" id="A0A022RGN5"/>
<evidence type="ECO:0000313" key="3">
    <source>
        <dbReference type="Proteomes" id="UP000030748"/>
    </source>
</evidence>
<feature type="domain" description="F-box" evidence="1">
    <location>
        <begin position="4"/>
        <end position="50"/>
    </location>
</feature>
<dbReference type="Proteomes" id="UP000030748">
    <property type="component" value="Unassembled WGS sequence"/>
</dbReference>
<dbReference type="Pfam" id="PF00646">
    <property type="entry name" value="F-box"/>
    <property type="match status" value="1"/>
</dbReference>
<keyword evidence="3" id="KW-1185">Reference proteome</keyword>
<dbReference type="SUPFAM" id="SSF81383">
    <property type="entry name" value="F-box domain"/>
    <property type="match status" value="1"/>
</dbReference>
<dbReference type="InterPro" id="IPR050796">
    <property type="entry name" value="SCF_F-box_component"/>
</dbReference>
<evidence type="ECO:0000259" key="1">
    <source>
        <dbReference type="PROSITE" id="PS50181"/>
    </source>
</evidence>
<dbReference type="PANTHER" id="PTHR31672">
    <property type="entry name" value="BNACNNG10540D PROTEIN"/>
    <property type="match status" value="1"/>
</dbReference>
<dbReference type="KEGG" id="egt:105955312"/>
<dbReference type="InterPro" id="IPR006527">
    <property type="entry name" value="F-box-assoc_dom_typ1"/>
</dbReference>
<dbReference type="InterPro" id="IPR001810">
    <property type="entry name" value="F-box_dom"/>
</dbReference>
<dbReference type="PROSITE" id="PS50181">
    <property type="entry name" value="FBOX"/>
    <property type="match status" value="1"/>
</dbReference>
<dbReference type="AlphaFoldDB" id="A0A022RGN5"/>
<gene>
    <name evidence="2" type="ORF">MIMGU_mgv1a021615mg</name>
</gene>
<dbReference type="Gene3D" id="1.20.1280.50">
    <property type="match status" value="1"/>
</dbReference>
<protein>
    <recommendedName>
        <fullName evidence="1">F-box domain-containing protein</fullName>
    </recommendedName>
</protein>
<dbReference type="InterPro" id="IPR017451">
    <property type="entry name" value="F-box-assoc_interact_dom"/>
</dbReference>
<dbReference type="SMART" id="SM00256">
    <property type="entry name" value="FBOX"/>
    <property type="match status" value="1"/>
</dbReference>
<reference evidence="2 3" key="1">
    <citation type="journal article" date="2013" name="Proc. Natl. Acad. Sci. U.S.A.">
        <title>Fine-scale variation in meiotic recombination in Mimulus inferred from population shotgun sequencing.</title>
        <authorList>
            <person name="Hellsten U."/>
            <person name="Wright K.M."/>
            <person name="Jenkins J."/>
            <person name="Shu S."/>
            <person name="Yuan Y."/>
            <person name="Wessler S.R."/>
            <person name="Schmutz J."/>
            <person name="Willis J.H."/>
            <person name="Rokhsar D.S."/>
        </authorList>
    </citation>
    <scope>NUCLEOTIDE SEQUENCE [LARGE SCALE GENOMIC DNA]</scope>
    <source>
        <strain evidence="3">cv. DUN x IM62</strain>
    </source>
</reference>
<evidence type="ECO:0000313" key="2">
    <source>
        <dbReference type="EMBL" id="EYU39547.1"/>
    </source>
</evidence>
<dbReference type="NCBIfam" id="TIGR01640">
    <property type="entry name" value="F_box_assoc_1"/>
    <property type="match status" value="1"/>
</dbReference>
<sequence>MKSEEIHRHLPEEIIIEIFSKLPLKSVLRFKCVCRSWLSLISTDHFIVTYLRNSANDDDAFDLSTKIITTPSKSSRAVIKACSLRSLITEPSTRVFSLDFPTDNSRDLFIVGSCRGLICIVMVDKYRFFLWNPKTRERKELPDFFAGVNHRNRNCGFIARHGFGFDESSGDYKIYVVYCLRYRPLVSVARLYSLKADSWGEVVSVTDGSLFDPGRFVSGKLHWRSDYETGSDWIVSFDLKSETFGTIEKPNCLKDYVMSGLGVLKGRLCAYFDYPENIATIGFDIWIWNEYGVEDSWSRLLTISYLSVSWRPKLWASYGPITPVFVLPNEEVLFTYSSDFYTYNPKDNWVRKLDTVDFDLDGIRHAHVYTESLVSLVP</sequence>
<dbReference type="eggNOG" id="ENOG502QUVH">
    <property type="taxonomic scope" value="Eukaryota"/>
</dbReference>
<dbReference type="CDD" id="cd22157">
    <property type="entry name" value="F-box_AtFBW1-like"/>
    <property type="match status" value="1"/>
</dbReference>
<dbReference type="OMA" id="PHENCIL"/>
<dbReference type="STRING" id="4155.A0A022RGN5"/>
<proteinExistence type="predicted"/>
<organism evidence="2 3">
    <name type="scientific">Erythranthe guttata</name>
    <name type="common">Yellow monkey flower</name>
    <name type="synonym">Mimulus guttatus</name>
    <dbReference type="NCBI Taxonomy" id="4155"/>
    <lineage>
        <taxon>Eukaryota</taxon>
        <taxon>Viridiplantae</taxon>
        <taxon>Streptophyta</taxon>
        <taxon>Embryophyta</taxon>
        <taxon>Tracheophyta</taxon>
        <taxon>Spermatophyta</taxon>
        <taxon>Magnoliopsida</taxon>
        <taxon>eudicotyledons</taxon>
        <taxon>Gunneridae</taxon>
        <taxon>Pentapetalae</taxon>
        <taxon>asterids</taxon>
        <taxon>lamiids</taxon>
        <taxon>Lamiales</taxon>
        <taxon>Phrymaceae</taxon>
        <taxon>Erythranthe</taxon>
    </lineage>
</organism>
<dbReference type="PANTHER" id="PTHR31672:SF13">
    <property type="entry name" value="F-BOX PROTEIN CPR30-LIKE"/>
    <property type="match status" value="1"/>
</dbReference>
<accession>A0A022RGN5</accession>
<dbReference type="Pfam" id="PF07734">
    <property type="entry name" value="FBA_1"/>
    <property type="match status" value="1"/>
</dbReference>
<dbReference type="OrthoDB" id="994427at2759"/>
<name>A0A022RGN5_ERYGU</name>
<dbReference type="InterPro" id="IPR036047">
    <property type="entry name" value="F-box-like_dom_sf"/>
</dbReference>